<keyword evidence="1" id="KW-1133">Transmembrane helix</keyword>
<dbReference type="Proteomes" id="UP000674938">
    <property type="component" value="Unassembled WGS sequence"/>
</dbReference>
<keyword evidence="3" id="KW-1185">Reference proteome</keyword>
<feature type="transmembrane region" description="Helical" evidence="1">
    <location>
        <begin position="42"/>
        <end position="58"/>
    </location>
</feature>
<dbReference type="RefSeq" id="WP_209531667.1">
    <property type="nucleotide sequence ID" value="NZ_JAEEGA010000019.1"/>
</dbReference>
<comment type="caution">
    <text evidence="2">The sequence shown here is derived from an EMBL/GenBank/DDBJ whole genome shotgun (WGS) entry which is preliminary data.</text>
</comment>
<organism evidence="2 3">
    <name type="scientific">Vagococcus allomyrinae</name>
    <dbReference type="NCBI Taxonomy" id="2794353"/>
    <lineage>
        <taxon>Bacteria</taxon>
        <taxon>Bacillati</taxon>
        <taxon>Bacillota</taxon>
        <taxon>Bacilli</taxon>
        <taxon>Lactobacillales</taxon>
        <taxon>Enterococcaceae</taxon>
        <taxon>Vagococcus</taxon>
    </lineage>
</organism>
<evidence type="ECO:0000256" key="1">
    <source>
        <dbReference type="SAM" id="Phobius"/>
    </source>
</evidence>
<gene>
    <name evidence="2" type="ORF">I6N95_22560</name>
</gene>
<keyword evidence="1" id="KW-0812">Transmembrane</keyword>
<accession>A0A940PD00</accession>
<reference evidence="2" key="1">
    <citation type="submission" date="2020-12" db="EMBL/GenBank/DDBJ databases">
        <title>Vagococcus allomyrinae sp. nov. and Enterococcus lavae sp. nov., isolated from the larvae of Allomyrina dichotoma.</title>
        <authorList>
            <person name="Lee S.D."/>
        </authorList>
    </citation>
    <scope>NUCLEOTIDE SEQUENCE</scope>
    <source>
        <strain evidence="2">BWB3-3</strain>
    </source>
</reference>
<keyword evidence="1" id="KW-0472">Membrane</keyword>
<feature type="transmembrane region" description="Helical" evidence="1">
    <location>
        <begin position="20"/>
        <end position="36"/>
    </location>
</feature>
<proteinExistence type="predicted"/>
<dbReference type="EMBL" id="JAEEGA010000019">
    <property type="protein sequence ID" value="MBP1043816.1"/>
    <property type="molecule type" value="Genomic_DNA"/>
</dbReference>
<protein>
    <submittedName>
        <fullName evidence="2">Uncharacterized protein</fullName>
    </submittedName>
</protein>
<dbReference type="AlphaFoldDB" id="A0A940PD00"/>
<name>A0A940PD00_9ENTE</name>
<evidence type="ECO:0000313" key="2">
    <source>
        <dbReference type="EMBL" id="MBP1043816.1"/>
    </source>
</evidence>
<sequence length="142" mass="16521">MDKEFGKRIYHAKADNDMSGLTFVLIGAVIGVMANFVFAKALLFFISVILMAFGWYVIRRYKYHYLFFYTSVIFLKKPFSTVVIQANQIKNIEFKELPTITKTGILCYPILMLESGERVKLFKVYQGEFKQVLDDYKALHGF</sequence>
<evidence type="ECO:0000313" key="3">
    <source>
        <dbReference type="Proteomes" id="UP000674938"/>
    </source>
</evidence>